<accession>A0A8S1LRR6</accession>
<keyword evidence="2" id="KW-1185">Reference proteome</keyword>
<comment type="caution">
    <text evidence="1">The sequence shown here is derived from an EMBL/GenBank/DDBJ whole genome shotgun (WGS) entry which is preliminary data.</text>
</comment>
<reference evidence="1" key="1">
    <citation type="submission" date="2021-01" db="EMBL/GenBank/DDBJ databases">
        <authorList>
            <consortium name="Genoscope - CEA"/>
            <person name="William W."/>
        </authorList>
    </citation>
    <scope>NUCLEOTIDE SEQUENCE</scope>
</reference>
<evidence type="ECO:0000313" key="1">
    <source>
        <dbReference type="EMBL" id="CAD8070840.1"/>
    </source>
</evidence>
<proteinExistence type="predicted"/>
<dbReference type="AlphaFoldDB" id="A0A8S1LRR6"/>
<evidence type="ECO:0000313" key="2">
    <source>
        <dbReference type="Proteomes" id="UP000692954"/>
    </source>
</evidence>
<sequence>MNKSSYDLLDQVIQRQKQEFLKLQNYQQEQQIFLVDENKQLKYNCIRQKLNIQSIKNQTASQELKFNIYIKQYKRKRLKQIKRKKNNIVNYYFMTNMQKPCKIESITWSTKLNNIKKKNKQSESTVTFYLLKEIQQLYEYNIKLTISYKIAYIKIITNK</sequence>
<dbReference type="EMBL" id="CAJJDN010000027">
    <property type="protein sequence ID" value="CAD8070840.1"/>
    <property type="molecule type" value="Genomic_DNA"/>
</dbReference>
<name>A0A8S1LRR6_9CILI</name>
<organism evidence="1 2">
    <name type="scientific">Paramecium sonneborni</name>
    <dbReference type="NCBI Taxonomy" id="65129"/>
    <lineage>
        <taxon>Eukaryota</taxon>
        <taxon>Sar</taxon>
        <taxon>Alveolata</taxon>
        <taxon>Ciliophora</taxon>
        <taxon>Intramacronucleata</taxon>
        <taxon>Oligohymenophorea</taxon>
        <taxon>Peniculida</taxon>
        <taxon>Parameciidae</taxon>
        <taxon>Paramecium</taxon>
    </lineage>
</organism>
<protein>
    <submittedName>
        <fullName evidence="1">Uncharacterized protein</fullName>
    </submittedName>
</protein>
<dbReference type="Proteomes" id="UP000692954">
    <property type="component" value="Unassembled WGS sequence"/>
</dbReference>
<gene>
    <name evidence="1" type="ORF">PSON_ATCC_30995.1.T0270198</name>
</gene>